<proteinExistence type="predicted"/>
<evidence type="ECO:0000313" key="3">
    <source>
        <dbReference type="Proteomes" id="UP000241771"/>
    </source>
</evidence>
<gene>
    <name evidence="2" type="ORF">C9I98_16715</name>
</gene>
<protein>
    <recommendedName>
        <fullName evidence="4">Lipoprotein</fullName>
    </recommendedName>
</protein>
<dbReference type="EMBL" id="PYMA01000011">
    <property type="protein sequence ID" value="PSW18343.1"/>
    <property type="molecule type" value="Genomic_DNA"/>
</dbReference>
<sequence>MMGYMKNLPIALMLVALAGCADKAVNTKGSEALIYQQVHTLDLQIKQRSTKAAKQQIDDLINQLYQEQQTLEWQTVYYSRQGKALAGYLKSKLISQGVAPQNVTAIAASQGNSATLSDITITVNAYRLLIEHCPTMGFGIWDMPEGCYTEGNRINQVSDPKRLRH</sequence>
<dbReference type="Proteomes" id="UP000241771">
    <property type="component" value="Unassembled WGS sequence"/>
</dbReference>
<reference evidence="2 3" key="1">
    <citation type="submission" date="2018-01" db="EMBL/GenBank/DDBJ databases">
        <title>Whole genome sequencing of Histamine producing bacteria.</title>
        <authorList>
            <person name="Butler K."/>
        </authorList>
    </citation>
    <scope>NUCLEOTIDE SEQUENCE [LARGE SCALE GENOMIC DNA]</scope>
    <source>
        <strain evidence="2 3">DSM 100436</strain>
    </source>
</reference>
<dbReference type="PROSITE" id="PS51257">
    <property type="entry name" value="PROKAR_LIPOPROTEIN"/>
    <property type="match status" value="1"/>
</dbReference>
<feature type="chain" id="PRO_5015678601" description="Lipoprotein" evidence="1">
    <location>
        <begin position="24"/>
        <end position="165"/>
    </location>
</feature>
<organism evidence="2 3">
    <name type="scientific">Photobacterium sanctipauli</name>
    <dbReference type="NCBI Taxonomy" id="1342794"/>
    <lineage>
        <taxon>Bacteria</taxon>
        <taxon>Pseudomonadati</taxon>
        <taxon>Pseudomonadota</taxon>
        <taxon>Gammaproteobacteria</taxon>
        <taxon>Vibrionales</taxon>
        <taxon>Vibrionaceae</taxon>
        <taxon>Photobacterium</taxon>
    </lineage>
</organism>
<feature type="signal peptide" evidence="1">
    <location>
        <begin position="1"/>
        <end position="23"/>
    </location>
</feature>
<accession>A0A2T3NPZ7</accession>
<keyword evidence="1" id="KW-0732">Signal</keyword>
<comment type="caution">
    <text evidence="2">The sequence shown here is derived from an EMBL/GenBank/DDBJ whole genome shotgun (WGS) entry which is preliminary data.</text>
</comment>
<evidence type="ECO:0000256" key="1">
    <source>
        <dbReference type="SAM" id="SignalP"/>
    </source>
</evidence>
<name>A0A2T3NPZ7_9GAMM</name>
<keyword evidence="3" id="KW-1185">Reference proteome</keyword>
<dbReference type="AlphaFoldDB" id="A0A2T3NPZ7"/>
<evidence type="ECO:0000313" key="2">
    <source>
        <dbReference type="EMBL" id="PSW18343.1"/>
    </source>
</evidence>
<evidence type="ECO:0008006" key="4">
    <source>
        <dbReference type="Google" id="ProtNLM"/>
    </source>
</evidence>